<organism evidence="1 2">
    <name type="scientific">Brucella pseudogrignonensis</name>
    <dbReference type="NCBI Taxonomy" id="419475"/>
    <lineage>
        <taxon>Bacteria</taxon>
        <taxon>Pseudomonadati</taxon>
        <taxon>Pseudomonadota</taxon>
        <taxon>Alphaproteobacteria</taxon>
        <taxon>Hyphomicrobiales</taxon>
        <taxon>Brucellaceae</taxon>
        <taxon>Brucella/Ochrobactrum group</taxon>
        <taxon>Brucella</taxon>
    </lineage>
</organism>
<protein>
    <recommendedName>
        <fullName evidence="3">DUF551 domain-containing protein</fullName>
    </recommendedName>
</protein>
<sequence>MTVLTNESLATAFDAVWNSAITEAHNRGSSAALDFAFVLACGFQAMAEELRQDGWLPIESAVKDETPRLIGWFDEAGHWETRRAWWVKEHHRTWNDDKDESETVGAWTDDAVASWHDEEVKAYSPTHFMALPQGPSRLEGKE</sequence>
<dbReference type="RefSeq" id="WP_310010446.1">
    <property type="nucleotide sequence ID" value="NZ_JAVDQT010000001.1"/>
</dbReference>
<reference evidence="1 2" key="1">
    <citation type="submission" date="2023-07" db="EMBL/GenBank/DDBJ databases">
        <title>Sorghum-associated microbial communities from plants grown in Nebraska, USA.</title>
        <authorList>
            <person name="Schachtman D."/>
        </authorList>
    </citation>
    <scope>NUCLEOTIDE SEQUENCE [LARGE SCALE GENOMIC DNA]</scope>
    <source>
        <strain evidence="1 2">DS1730</strain>
    </source>
</reference>
<proteinExistence type="predicted"/>
<dbReference type="Proteomes" id="UP001184614">
    <property type="component" value="Unassembled WGS sequence"/>
</dbReference>
<evidence type="ECO:0008006" key="3">
    <source>
        <dbReference type="Google" id="ProtNLM"/>
    </source>
</evidence>
<dbReference type="EMBL" id="JAVDQT010000001">
    <property type="protein sequence ID" value="MDR6431249.1"/>
    <property type="molecule type" value="Genomic_DNA"/>
</dbReference>
<gene>
    <name evidence="1" type="ORF">J2782_000954</name>
</gene>
<accession>A0ABU1M5D5</accession>
<keyword evidence="2" id="KW-1185">Reference proteome</keyword>
<name>A0ABU1M5D5_9HYPH</name>
<evidence type="ECO:0000313" key="1">
    <source>
        <dbReference type="EMBL" id="MDR6431249.1"/>
    </source>
</evidence>
<evidence type="ECO:0000313" key="2">
    <source>
        <dbReference type="Proteomes" id="UP001184614"/>
    </source>
</evidence>
<comment type="caution">
    <text evidence="1">The sequence shown here is derived from an EMBL/GenBank/DDBJ whole genome shotgun (WGS) entry which is preliminary data.</text>
</comment>